<protein>
    <submittedName>
        <fullName evidence="9">Cytochrome c biogenesis protein ccsA</fullName>
    </submittedName>
</protein>
<evidence type="ECO:0000313" key="10">
    <source>
        <dbReference type="Proteomes" id="UP000186104"/>
    </source>
</evidence>
<feature type="transmembrane region" description="Helical" evidence="7">
    <location>
        <begin position="140"/>
        <end position="160"/>
    </location>
</feature>
<dbReference type="GO" id="GO:0020037">
    <property type="term" value="F:heme binding"/>
    <property type="evidence" value="ECO:0007669"/>
    <property type="project" value="InterPro"/>
</dbReference>
<dbReference type="RefSeq" id="WP_067472349.1">
    <property type="nucleotide sequence ID" value="NZ_CP015961.1"/>
</dbReference>
<sequence>MSDVNTDLARYSDLAFNTSFALLLVGLVIATVGYARYRVRRITPQRELATVGGGTSIEESTSSTEHSDAEAGAASEGPWARLAYLFSALGTVFMVASVVLRGFATHRMPLGNMYEYVMFTLGFVMIASLWFLRKPGYRQLWPWVLLPVLVMMTVAVRVLYTDAAPVMPALQTYWVPIHVTTITLGSGILLLSGLFSITFLLRSYQSKGEESGFFGSIARPLPSKESIDRMAYYTTLLGFPIFGIGVIFGAIWAESAWGRFWGWDPKETVAFINWIVYAAYLHARATTGWGANRAAWINILGLAVNIFNLFFINMVVSGLHSYAGLG</sequence>
<keyword evidence="3" id="KW-0201">Cytochrome c-type biogenesis</keyword>
<comment type="subcellular location">
    <subcellularLocation>
        <location evidence="1">Membrane</location>
        <topology evidence="1">Multi-pass membrane protein</topology>
    </subcellularLocation>
</comment>
<feature type="transmembrane region" description="Helical" evidence="7">
    <location>
        <begin position="265"/>
        <end position="283"/>
    </location>
</feature>
<proteinExistence type="predicted"/>
<dbReference type="InterPro" id="IPR045062">
    <property type="entry name" value="Cyt_c_biogenesis_CcsA/CcmC"/>
</dbReference>
<evidence type="ECO:0000256" key="2">
    <source>
        <dbReference type="ARBA" id="ARBA00022692"/>
    </source>
</evidence>
<dbReference type="NCBIfam" id="TIGR03144">
    <property type="entry name" value="cytochr_II_ccsB"/>
    <property type="match status" value="1"/>
</dbReference>
<evidence type="ECO:0000313" key="9">
    <source>
        <dbReference type="EMBL" id="ANI93408.1"/>
    </source>
</evidence>
<dbReference type="InterPro" id="IPR002541">
    <property type="entry name" value="Cyt_c_assembly"/>
</dbReference>
<feature type="transmembrane region" description="Helical" evidence="7">
    <location>
        <begin position="295"/>
        <end position="316"/>
    </location>
</feature>
<dbReference type="Proteomes" id="UP000186104">
    <property type="component" value="Chromosome"/>
</dbReference>
<dbReference type="PANTHER" id="PTHR30071">
    <property type="entry name" value="HEME EXPORTER PROTEIN C"/>
    <property type="match status" value="1"/>
</dbReference>
<feature type="transmembrane region" description="Helical" evidence="7">
    <location>
        <begin position="82"/>
        <end position="104"/>
    </location>
</feature>
<evidence type="ECO:0000256" key="6">
    <source>
        <dbReference type="SAM" id="MobiDB-lite"/>
    </source>
</evidence>
<keyword evidence="5 7" id="KW-0472">Membrane</keyword>
<feature type="transmembrane region" description="Helical" evidence="7">
    <location>
        <begin position="116"/>
        <end position="133"/>
    </location>
</feature>
<dbReference type="PANTHER" id="PTHR30071:SF1">
    <property type="entry name" value="CYTOCHROME B_B6 PROTEIN-RELATED"/>
    <property type="match status" value="1"/>
</dbReference>
<dbReference type="OrthoDB" id="9814290at2"/>
<dbReference type="GO" id="GO:0017004">
    <property type="term" value="P:cytochrome complex assembly"/>
    <property type="evidence" value="ECO:0007669"/>
    <property type="project" value="UniProtKB-KW"/>
</dbReference>
<name>A0A173LP46_9ACTN</name>
<dbReference type="Pfam" id="PF01578">
    <property type="entry name" value="Cytochrom_C_asm"/>
    <property type="match status" value="1"/>
</dbReference>
<dbReference type="KEGG" id="dtm:BJL86_2648"/>
<feature type="transmembrane region" description="Helical" evidence="7">
    <location>
        <begin position="20"/>
        <end position="37"/>
    </location>
</feature>
<dbReference type="InterPro" id="IPR017562">
    <property type="entry name" value="Cyt_c_biogenesis_CcsA"/>
</dbReference>
<evidence type="ECO:0000256" key="3">
    <source>
        <dbReference type="ARBA" id="ARBA00022748"/>
    </source>
</evidence>
<accession>A0A173LP46</accession>
<dbReference type="GO" id="GO:0005886">
    <property type="term" value="C:plasma membrane"/>
    <property type="evidence" value="ECO:0007669"/>
    <property type="project" value="TreeGrafter"/>
</dbReference>
<evidence type="ECO:0000256" key="5">
    <source>
        <dbReference type="ARBA" id="ARBA00023136"/>
    </source>
</evidence>
<evidence type="ECO:0000256" key="7">
    <source>
        <dbReference type="SAM" id="Phobius"/>
    </source>
</evidence>
<gene>
    <name evidence="9" type="ORF">BJL86_2648</name>
</gene>
<feature type="domain" description="Cytochrome c assembly protein" evidence="8">
    <location>
        <begin position="111"/>
        <end position="320"/>
    </location>
</feature>
<organism evidence="9 10">
    <name type="scientific">Dietzia timorensis</name>
    <dbReference type="NCBI Taxonomy" id="499555"/>
    <lineage>
        <taxon>Bacteria</taxon>
        <taxon>Bacillati</taxon>
        <taxon>Actinomycetota</taxon>
        <taxon>Actinomycetes</taxon>
        <taxon>Mycobacteriales</taxon>
        <taxon>Dietziaceae</taxon>
        <taxon>Dietzia</taxon>
    </lineage>
</organism>
<feature type="transmembrane region" description="Helical" evidence="7">
    <location>
        <begin position="180"/>
        <end position="201"/>
    </location>
</feature>
<feature type="region of interest" description="Disordered" evidence="6">
    <location>
        <begin position="52"/>
        <end position="72"/>
    </location>
</feature>
<dbReference type="EMBL" id="CP015961">
    <property type="protein sequence ID" value="ANI93408.1"/>
    <property type="molecule type" value="Genomic_DNA"/>
</dbReference>
<evidence type="ECO:0000259" key="8">
    <source>
        <dbReference type="Pfam" id="PF01578"/>
    </source>
</evidence>
<evidence type="ECO:0000256" key="1">
    <source>
        <dbReference type="ARBA" id="ARBA00004141"/>
    </source>
</evidence>
<dbReference type="AlphaFoldDB" id="A0A173LP46"/>
<keyword evidence="2 7" id="KW-0812">Transmembrane</keyword>
<reference evidence="9 10" key="1">
    <citation type="submission" date="2016-06" db="EMBL/GenBank/DDBJ databases">
        <title>Complete genome sequence of a saline-alkali tolerant type strain Dietzia timorensis ID05-A0528T.</title>
        <authorList>
            <person name="Wu X."/>
        </authorList>
    </citation>
    <scope>NUCLEOTIDE SEQUENCE [LARGE SCALE GENOMIC DNA]</scope>
    <source>
        <strain evidence="9 10">ID05-A0528</strain>
    </source>
</reference>
<keyword evidence="10" id="KW-1185">Reference proteome</keyword>
<evidence type="ECO:0000256" key="4">
    <source>
        <dbReference type="ARBA" id="ARBA00022989"/>
    </source>
</evidence>
<dbReference type="STRING" id="499555.BJL86_2648"/>
<feature type="transmembrane region" description="Helical" evidence="7">
    <location>
        <begin position="231"/>
        <end position="253"/>
    </location>
</feature>
<keyword evidence="4 7" id="KW-1133">Transmembrane helix</keyword>